<gene>
    <name evidence="3" type="ORF">Plil01_000610800</name>
</gene>
<name>A0A9W6WUN2_9STRA</name>
<feature type="compositionally biased region" description="Acidic residues" evidence="1">
    <location>
        <begin position="57"/>
        <end position="80"/>
    </location>
</feature>
<accession>A0A9W6WUN2</accession>
<sequence>MRFRQVLVLSSLALFGAVVATENQGQEATAEIHVHREYGNKLAHDRNKRPTERFLSDDDDDDNDDDDDSCDNLWSDDDDDPWRHRFRGPFWHV</sequence>
<dbReference type="EMBL" id="BSXW01000264">
    <property type="protein sequence ID" value="GMF16914.1"/>
    <property type="molecule type" value="Genomic_DNA"/>
</dbReference>
<feature type="chain" id="PRO_5040736585" evidence="2">
    <location>
        <begin position="21"/>
        <end position="93"/>
    </location>
</feature>
<evidence type="ECO:0000313" key="4">
    <source>
        <dbReference type="Proteomes" id="UP001165083"/>
    </source>
</evidence>
<feature type="compositionally biased region" description="Basic and acidic residues" evidence="1">
    <location>
        <begin position="41"/>
        <end position="56"/>
    </location>
</feature>
<dbReference type="Proteomes" id="UP001165083">
    <property type="component" value="Unassembled WGS sequence"/>
</dbReference>
<evidence type="ECO:0000313" key="3">
    <source>
        <dbReference type="EMBL" id="GMF16914.1"/>
    </source>
</evidence>
<protein>
    <submittedName>
        <fullName evidence="3">Unnamed protein product</fullName>
    </submittedName>
</protein>
<proteinExistence type="predicted"/>
<feature type="region of interest" description="Disordered" evidence="1">
    <location>
        <begin position="41"/>
        <end position="83"/>
    </location>
</feature>
<feature type="signal peptide" evidence="2">
    <location>
        <begin position="1"/>
        <end position="20"/>
    </location>
</feature>
<evidence type="ECO:0000256" key="1">
    <source>
        <dbReference type="SAM" id="MobiDB-lite"/>
    </source>
</evidence>
<organism evidence="3 4">
    <name type="scientific">Phytophthora lilii</name>
    <dbReference type="NCBI Taxonomy" id="2077276"/>
    <lineage>
        <taxon>Eukaryota</taxon>
        <taxon>Sar</taxon>
        <taxon>Stramenopiles</taxon>
        <taxon>Oomycota</taxon>
        <taxon>Peronosporomycetes</taxon>
        <taxon>Peronosporales</taxon>
        <taxon>Peronosporaceae</taxon>
        <taxon>Phytophthora</taxon>
    </lineage>
</organism>
<dbReference type="AlphaFoldDB" id="A0A9W6WUN2"/>
<evidence type="ECO:0000256" key="2">
    <source>
        <dbReference type="SAM" id="SignalP"/>
    </source>
</evidence>
<reference evidence="3" key="1">
    <citation type="submission" date="2023-04" db="EMBL/GenBank/DDBJ databases">
        <title>Phytophthora lilii NBRC 32176.</title>
        <authorList>
            <person name="Ichikawa N."/>
            <person name="Sato H."/>
            <person name="Tonouchi N."/>
        </authorList>
    </citation>
    <scope>NUCLEOTIDE SEQUENCE</scope>
    <source>
        <strain evidence="3">NBRC 32176</strain>
    </source>
</reference>
<keyword evidence="4" id="KW-1185">Reference proteome</keyword>
<keyword evidence="2" id="KW-0732">Signal</keyword>
<comment type="caution">
    <text evidence="3">The sequence shown here is derived from an EMBL/GenBank/DDBJ whole genome shotgun (WGS) entry which is preliminary data.</text>
</comment>